<dbReference type="AlphaFoldDB" id="A0A6C0GDJ5"/>
<proteinExistence type="predicted"/>
<reference evidence="1 2" key="1">
    <citation type="submission" date="2020-01" db="EMBL/GenBank/DDBJ databases">
        <authorList>
            <person name="Kim M.K."/>
        </authorList>
    </citation>
    <scope>NUCLEOTIDE SEQUENCE [LARGE SCALE GENOMIC DNA]</scope>
    <source>
        <strain evidence="1 2">172606-1</strain>
    </source>
</reference>
<accession>A0A6C0GDJ5</accession>
<keyword evidence="2" id="KW-1185">Reference proteome</keyword>
<organism evidence="1 2">
    <name type="scientific">Rhodocytophaga rosea</name>
    <dbReference type="NCBI Taxonomy" id="2704465"/>
    <lineage>
        <taxon>Bacteria</taxon>
        <taxon>Pseudomonadati</taxon>
        <taxon>Bacteroidota</taxon>
        <taxon>Cytophagia</taxon>
        <taxon>Cytophagales</taxon>
        <taxon>Rhodocytophagaceae</taxon>
        <taxon>Rhodocytophaga</taxon>
    </lineage>
</organism>
<protein>
    <submittedName>
        <fullName evidence="1">Uncharacterized protein</fullName>
    </submittedName>
</protein>
<evidence type="ECO:0000313" key="2">
    <source>
        <dbReference type="Proteomes" id="UP000480178"/>
    </source>
</evidence>
<sequence>MDDIEEEKGKVFRASLMLIEMRGLETFIEYLQEMEENETVPGSTTLDKDTYVQVLRQAISQYRNAMFKK</sequence>
<dbReference type="RefSeq" id="WP_162441969.1">
    <property type="nucleotide sequence ID" value="NZ_CP048222.1"/>
</dbReference>
<dbReference type="EMBL" id="CP048222">
    <property type="protein sequence ID" value="QHT65894.1"/>
    <property type="molecule type" value="Genomic_DNA"/>
</dbReference>
<name>A0A6C0GDJ5_9BACT</name>
<evidence type="ECO:0000313" key="1">
    <source>
        <dbReference type="EMBL" id="QHT65894.1"/>
    </source>
</evidence>
<dbReference type="Proteomes" id="UP000480178">
    <property type="component" value="Chromosome"/>
</dbReference>
<dbReference type="KEGG" id="rhoz:GXP67_04030"/>
<gene>
    <name evidence="1" type="ORF">GXP67_04030</name>
</gene>